<organism evidence="1 2">
    <name type="scientific">Daphnia magna</name>
    <dbReference type="NCBI Taxonomy" id="35525"/>
    <lineage>
        <taxon>Eukaryota</taxon>
        <taxon>Metazoa</taxon>
        <taxon>Ecdysozoa</taxon>
        <taxon>Arthropoda</taxon>
        <taxon>Crustacea</taxon>
        <taxon>Branchiopoda</taxon>
        <taxon>Diplostraca</taxon>
        <taxon>Cladocera</taxon>
        <taxon>Anomopoda</taxon>
        <taxon>Daphniidae</taxon>
        <taxon>Daphnia</taxon>
    </lineage>
</organism>
<evidence type="ECO:0000313" key="2">
    <source>
        <dbReference type="Proteomes" id="UP000076858"/>
    </source>
</evidence>
<gene>
    <name evidence="1" type="ORF">APZ42_006872</name>
</gene>
<sequence length="62" mass="7204">MEQLFENIQFDVFDANFSRTRFLHSAVEHGSEDGAPGRQKEDMTTDRLVFIDLIETERNVTV</sequence>
<proteinExistence type="predicted"/>
<dbReference type="EMBL" id="LRGB01019263">
    <property type="protein sequence ID" value="KZR97969.1"/>
    <property type="molecule type" value="Genomic_DNA"/>
</dbReference>
<comment type="caution">
    <text evidence="1">The sequence shown here is derived from an EMBL/GenBank/DDBJ whole genome shotgun (WGS) entry which is preliminary data.</text>
</comment>
<keyword evidence="2" id="KW-1185">Reference proteome</keyword>
<reference evidence="1 2" key="1">
    <citation type="submission" date="2016-03" db="EMBL/GenBank/DDBJ databases">
        <title>EvidentialGene: Evidence-directed Construction of Genes on Genomes.</title>
        <authorList>
            <person name="Gilbert D.G."/>
            <person name="Choi J.-H."/>
            <person name="Mockaitis K."/>
            <person name="Colbourne J."/>
            <person name="Pfrender M."/>
        </authorList>
    </citation>
    <scope>NUCLEOTIDE SEQUENCE [LARGE SCALE GENOMIC DNA]</scope>
    <source>
        <strain evidence="1 2">Xinb3</strain>
        <tissue evidence="1">Complete organism</tissue>
    </source>
</reference>
<protein>
    <submittedName>
        <fullName evidence="1">Uncharacterized protein</fullName>
    </submittedName>
</protein>
<accession>A0A164FNC7</accession>
<dbReference type="AlphaFoldDB" id="A0A164FNC7"/>
<evidence type="ECO:0000313" key="1">
    <source>
        <dbReference type="EMBL" id="KZR97969.1"/>
    </source>
</evidence>
<name>A0A164FNC7_9CRUS</name>
<dbReference type="Proteomes" id="UP000076858">
    <property type="component" value="Unassembled WGS sequence"/>
</dbReference>